<proteinExistence type="predicted"/>
<evidence type="ECO:0000313" key="3">
    <source>
        <dbReference type="Proteomes" id="UP000053317"/>
    </source>
</evidence>
<accession>A0A0G2GPB9</accession>
<gene>
    <name evidence="2" type="ORF">UCRPC4_g04831</name>
</gene>
<feature type="region of interest" description="Disordered" evidence="1">
    <location>
        <begin position="105"/>
        <end position="143"/>
    </location>
</feature>
<name>A0A0G2GPB9_PHACM</name>
<organism evidence="2 3">
    <name type="scientific">Phaeomoniella chlamydospora</name>
    <name type="common">Phaeoacremonium chlamydosporum</name>
    <dbReference type="NCBI Taxonomy" id="158046"/>
    <lineage>
        <taxon>Eukaryota</taxon>
        <taxon>Fungi</taxon>
        <taxon>Dikarya</taxon>
        <taxon>Ascomycota</taxon>
        <taxon>Pezizomycotina</taxon>
        <taxon>Eurotiomycetes</taxon>
        <taxon>Chaetothyriomycetidae</taxon>
        <taxon>Phaeomoniellales</taxon>
        <taxon>Phaeomoniellaceae</taxon>
        <taxon>Phaeomoniella</taxon>
    </lineage>
</organism>
<feature type="compositionally biased region" description="Low complexity" evidence="1">
    <location>
        <begin position="31"/>
        <end position="60"/>
    </location>
</feature>
<feature type="compositionally biased region" description="Basic and acidic residues" evidence="1">
    <location>
        <begin position="444"/>
        <end position="469"/>
    </location>
</feature>
<keyword evidence="3" id="KW-1185">Reference proteome</keyword>
<feature type="region of interest" description="Disordered" evidence="1">
    <location>
        <begin position="275"/>
        <end position="540"/>
    </location>
</feature>
<feature type="compositionally biased region" description="Basic and acidic residues" evidence="1">
    <location>
        <begin position="285"/>
        <end position="303"/>
    </location>
</feature>
<dbReference type="EMBL" id="LCWF01000118">
    <property type="protein sequence ID" value="KKY18680.1"/>
    <property type="molecule type" value="Genomic_DNA"/>
</dbReference>
<reference evidence="2 3" key="2">
    <citation type="submission" date="2015-05" db="EMBL/GenBank/DDBJ databases">
        <authorList>
            <person name="Morales-Cruz A."/>
            <person name="Amrine K.C."/>
            <person name="Cantu D."/>
        </authorList>
    </citation>
    <scope>NUCLEOTIDE SEQUENCE [LARGE SCALE GENOMIC DNA]</scope>
    <source>
        <strain evidence="2">UCRPC4</strain>
    </source>
</reference>
<protein>
    <submittedName>
        <fullName evidence="2">Uncharacterized protein</fullName>
    </submittedName>
</protein>
<dbReference type="Proteomes" id="UP000053317">
    <property type="component" value="Unassembled WGS sequence"/>
</dbReference>
<feature type="compositionally biased region" description="Pro residues" evidence="1">
    <location>
        <begin position="429"/>
        <end position="442"/>
    </location>
</feature>
<feature type="compositionally biased region" description="Basic and acidic residues" evidence="1">
    <location>
        <begin position="373"/>
        <end position="420"/>
    </location>
</feature>
<sequence length="540" mass="59825">MQQPQPQRGYTYPQVGSHAPQVSLTAPPQQPAAVSQPYGNWQQQPIQQSSPVSVPTPTTQWGSQIFPPHSASYNSYVSTPASATVPQNQHGFFPPISPHVASPIGYGASMQGSPPAFANHSATTTPGSTAVATPHQDSISSKPQEDLLDIKLPGEEDMEPWLRELKALDDAYSERTGKGPRVFHPANPVARPLPSTSDAADAIGRLPIAASLPPGVPVSLHFRDLTDKDLERKAFETPEWMSLKDDPIFIEISDTGEVLTVQDLVARRNEVIRPDVEDDFESEDMEHGANEDASDAAKEDSDGSPKSTLEQEYEDSENRAQYGQTILEAERERKSSVSSISPKAEIKWGSKRHHSPGGEDRLRMKRVHSGNHRPSEKLERRGSHRDNYHRENRNGHDRRDSYRQTKNRDRGSFYDRLDRTQRRRSSWDRPPPPPPPPGPPRRSGPHDGPSERSPPRNHPSYDKRADKQSDNPLAAADAVTQDDLDPASLSPAWGNPVDNDNTTRRDADNVEEGDAGPRKQEEEEMPEARKRQPPVAAAYG</sequence>
<dbReference type="AlphaFoldDB" id="A0A0G2GPB9"/>
<dbReference type="OrthoDB" id="5431222at2759"/>
<comment type="caution">
    <text evidence="2">The sequence shown here is derived from an EMBL/GenBank/DDBJ whole genome shotgun (WGS) entry which is preliminary data.</text>
</comment>
<feature type="region of interest" description="Disordered" evidence="1">
    <location>
        <begin position="1"/>
        <end position="66"/>
    </location>
</feature>
<feature type="compositionally biased region" description="Polar residues" evidence="1">
    <location>
        <begin position="120"/>
        <end position="142"/>
    </location>
</feature>
<evidence type="ECO:0000313" key="2">
    <source>
        <dbReference type="EMBL" id="KKY18680.1"/>
    </source>
</evidence>
<feature type="compositionally biased region" description="Basic and acidic residues" evidence="1">
    <location>
        <begin position="515"/>
        <end position="530"/>
    </location>
</feature>
<evidence type="ECO:0000256" key="1">
    <source>
        <dbReference type="SAM" id="MobiDB-lite"/>
    </source>
</evidence>
<reference evidence="2 3" key="1">
    <citation type="submission" date="2015-05" db="EMBL/GenBank/DDBJ databases">
        <title>Distinctive expansion of gene families associated with plant cell wall degradation and secondary metabolism in the genomes of grapevine trunk pathogens.</title>
        <authorList>
            <person name="Lawrence D.P."/>
            <person name="Travadon R."/>
            <person name="Rolshausen P.E."/>
            <person name="Baumgartner K."/>
        </authorList>
    </citation>
    <scope>NUCLEOTIDE SEQUENCE [LARGE SCALE GENOMIC DNA]</scope>
    <source>
        <strain evidence="2">UCRPC4</strain>
    </source>
</reference>